<name>A0A1U7M562_TISCR</name>
<dbReference type="InterPro" id="IPR038628">
    <property type="entry name" value="XkdM-like_sf"/>
</dbReference>
<comment type="caution">
    <text evidence="1">The sequence shown here is derived from an EMBL/GenBank/DDBJ whole genome shotgun (WGS) entry which is preliminary data.</text>
</comment>
<evidence type="ECO:0000313" key="2">
    <source>
        <dbReference type="Proteomes" id="UP000186112"/>
    </source>
</evidence>
<reference evidence="1 2" key="1">
    <citation type="submission" date="2016-02" db="EMBL/GenBank/DDBJ databases">
        <title>Genome sequence of Tissierella creatinophila DSM 6911.</title>
        <authorList>
            <person name="Poehlein A."/>
            <person name="Daniel R."/>
        </authorList>
    </citation>
    <scope>NUCLEOTIDE SEQUENCE [LARGE SCALE GENOMIC DNA]</scope>
    <source>
        <strain evidence="1 2">DSM 6911</strain>
    </source>
</reference>
<dbReference type="EMBL" id="LTDM01000029">
    <property type="protein sequence ID" value="OLS02426.1"/>
    <property type="molecule type" value="Genomic_DNA"/>
</dbReference>
<dbReference type="OrthoDB" id="1697482at2"/>
<organism evidence="1 2">
    <name type="scientific">Tissierella creatinophila DSM 6911</name>
    <dbReference type="NCBI Taxonomy" id="1123403"/>
    <lineage>
        <taxon>Bacteria</taxon>
        <taxon>Bacillati</taxon>
        <taxon>Bacillota</taxon>
        <taxon>Tissierellia</taxon>
        <taxon>Tissierellales</taxon>
        <taxon>Tissierellaceae</taxon>
        <taxon>Tissierella</taxon>
    </lineage>
</organism>
<dbReference type="AlphaFoldDB" id="A0A1U7M562"/>
<dbReference type="Gene3D" id="2.30.110.40">
    <property type="entry name" value="Phage tail tube protein"/>
    <property type="match status" value="1"/>
</dbReference>
<gene>
    <name evidence="1" type="ORF">TICRE_16150</name>
</gene>
<dbReference type="RefSeq" id="WP_158016481.1">
    <property type="nucleotide sequence ID" value="NZ_LTDM01000029.1"/>
</dbReference>
<accession>A0A1U7M562</accession>
<protein>
    <submittedName>
        <fullName evidence="1">Uncharacterized protein</fullName>
    </submittedName>
</protein>
<sequence length="52" mass="6049">MSNKGNQYWNGSNGNLWVNDSEWDKVKSFEIKMALEWEDIPDGLTTERMLLG</sequence>
<keyword evidence="2" id="KW-1185">Reference proteome</keyword>
<evidence type="ECO:0000313" key="1">
    <source>
        <dbReference type="EMBL" id="OLS02426.1"/>
    </source>
</evidence>
<dbReference type="Proteomes" id="UP000186112">
    <property type="component" value="Unassembled WGS sequence"/>
</dbReference>
<proteinExistence type="predicted"/>